<dbReference type="EMBL" id="CP109441">
    <property type="protein sequence ID" value="WUV47881.1"/>
    <property type="molecule type" value="Genomic_DNA"/>
</dbReference>
<name>A0ABZ1YXY5_9NOCA</name>
<comment type="similarity">
    <text evidence="2">Belongs to the MTB12 family.</text>
</comment>
<dbReference type="Proteomes" id="UP001432062">
    <property type="component" value="Chromosome"/>
</dbReference>
<keyword evidence="1 4" id="KW-0732">Signal</keyword>
<proteinExistence type="inferred from homology"/>
<evidence type="ECO:0000313" key="7">
    <source>
        <dbReference type="Proteomes" id="UP001432062"/>
    </source>
</evidence>
<organism evidence="6 7">
    <name type="scientific">Nocardia vinacea</name>
    <dbReference type="NCBI Taxonomy" id="96468"/>
    <lineage>
        <taxon>Bacteria</taxon>
        <taxon>Bacillati</taxon>
        <taxon>Actinomycetota</taxon>
        <taxon>Actinomycetes</taxon>
        <taxon>Mycobacteriales</taxon>
        <taxon>Nocardiaceae</taxon>
        <taxon>Nocardia</taxon>
    </lineage>
</organism>
<reference evidence="6" key="1">
    <citation type="submission" date="2022-10" db="EMBL/GenBank/DDBJ databases">
        <title>The complete genomes of actinobacterial strains from the NBC collection.</title>
        <authorList>
            <person name="Joergensen T.S."/>
            <person name="Alvarez Arevalo M."/>
            <person name="Sterndorff E.B."/>
            <person name="Faurdal D."/>
            <person name="Vuksanovic O."/>
            <person name="Mourched A.-S."/>
            <person name="Charusanti P."/>
            <person name="Shaw S."/>
            <person name="Blin K."/>
            <person name="Weber T."/>
        </authorList>
    </citation>
    <scope>NUCLEOTIDE SEQUENCE</scope>
    <source>
        <strain evidence="6">NBC_01482</strain>
    </source>
</reference>
<feature type="chain" id="PRO_5046017172" description="Low molecular weight antigen MTB12-like C-terminal domain-containing protein" evidence="4">
    <location>
        <begin position="24"/>
        <end position="185"/>
    </location>
</feature>
<dbReference type="InterPro" id="IPR058644">
    <property type="entry name" value="Mtb12-like_C"/>
</dbReference>
<evidence type="ECO:0000256" key="4">
    <source>
        <dbReference type="SAM" id="SignalP"/>
    </source>
</evidence>
<evidence type="ECO:0000259" key="5">
    <source>
        <dbReference type="Pfam" id="PF26580"/>
    </source>
</evidence>
<protein>
    <recommendedName>
        <fullName evidence="5">Low molecular weight antigen MTB12-like C-terminal domain-containing protein</fullName>
    </recommendedName>
</protein>
<gene>
    <name evidence="6" type="ORF">OG563_06545</name>
</gene>
<dbReference type="PROSITE" id="PS51257">
    <property type="entry name" value="PROKAR_LIPOPROTEIN"/>
    <property type="match status" value="1"/>
</dbReference>
<feature type="region of interest" description="Disordered" evidence="3">
    <location>
        <begin position="26"/>
        <end position="80"/>
    </location>
</feature>
<feature type="signal peptide" evidence="4">
    <location>
        <begin position="1"/>
        <end position="23"/>
    </location>
</feature>
<sequence length="185" mass="19227">MQYRSLRAVAAIALAATALLFTACSSDDSSSSSGSSTTSAKAGGGFESGTSHEGKEEGAAPASTTPPNLPKPTAEELNSKITRAFDGSVAEQEKVTWIEDADRDPELVDKLVAAAKQNKVKIEITKVGDPKDGKLKADADVTIDGKPVENGSVDFVAVGDQWQIAHEFACSIVKSAKLDSAACQQ</sequence>
<evidence type="ECO:0000256" key="2">
    <source>
        <dbReference type="ARBA" id="ARBA00093774"/>
    </source>
</evidence>
<keyword evidence="7" id="KW-1185">Reference proteome</keyword>
<evidence type="ECO:0000256" key="1">
    <source>
        <dbReference type="ARBA" id="ARBA00022729"/>
    </source>
</evidence>
<dbReference type="RefSeq" id="WP_329412114.1">
    <property type="nucleotide sequence ID" value="NZ_CP109441.1"/>
</dbReference>
<feature type="domain" description="Low molecular weight antigen MTB12-like C-terminal" evidence="5">
    <location>
        <begin position="70"/>
        <end position="179"/>
    </location>
</feature>
<evidence type="ECO:0000313" key="6">
    <source>
        <dbReference type="EMBL" id="WUV47881.1"/>
    </source>
</evidence>
<evidence type="ECO:0000256" key="3">
    <source>
        <dbReference type="SAM" id="MobiDB-lite"/>
    </source>
</evidence>
<accession>A0ABZ1YXY5</accession>
<dbReference type="Pfam" id="PF26580">
    <property type="entry name" value="Mtb12_C"/>
    <property type="match status" value="1"/>
</dbReference>
<feature type="compositionally biased region" description="Low complexity" evidence="3">
    <location>
        <begin position="26"/>
        <end position="39"/>
    </location>
</feature>